<feature type="non-terminal residue" evidence="2">
    <location>
        <position position="68"/>
    </location>
</feature>
<feature type="compositionally biased region" description="Polar residues" evidence="1">
    <location>
        <begin position="19"/>
        <end position="29"/>
    </location>
</feature>
<accession>A0A1A8CV46</accession>
<protein>
    <submittedName>
        <fullName evidence="2">Uncharacterized protein</fullName>
    </submittedName>
</protein>
<organism evidence="2">
    <name type="scientific">Nothobranchius kadleci</name>
    <name type="common">African annual killifish</name>
    <dbReference type="NCBI Taxonomy" id="1051664"/>
    <lineage>
        <taxon>Eukaryota</taxon>
        <taxon>Metazoa</taxon>
        <taxon>Chordata</taxon>
        <taxon>Craniata</taxon>
        <taxon>Vertebrata</taxon>
        <taxon>Euteleostomi</taxon>
        <taxon>Actinopterygii</taxon>
        <taxon>Neopterygii</taxon>
        <taxon>Teleostei</taxon>
        <taxon>Neoteleostei</taxon>
        <taxon>Acanthomorphata</taxon>
        <taxon>Ovalentaria</taxon>
        <taxon>Atherinomorphae</taxon>
        <taxon>Cyprinodontiformes</taxon>
        <taxon>Nothobranchiidae</taxon>
        <taxon>Nothobranchius</taxon>
    </lineage>
</organism>
<proteinExistence type="predicted"/>
<feature type="non-terminal residue" evidence="2">
    <location>
        <position position="1"/>
    </location>
</feature>
<sequence length="68" mass="7482">LRATDPTPPMVSTLDLEAPTSSSTHSSRNPACMQRVHYLTTEVRHLQQALTEAKRLAQPRSGPQEASK</sequence>
<feature type="region of interest" description="Disordered" evidence="1">
    <location>
        <begin position="1"/>
        <end position="30"/>
    </location>
</feature>
<evidence type="ECO:0000313" key="2">
    <source>
        <dbReference type="EMBL" id="SBP82571.1"/>
    </source>
</evidence>
<reference evidence="2" key="1">
    <citation type="submission" date="2016-05" db="EMBL/GenBank/DDBJ databases">
        <authorList>
            <person name="Lavstsen T."/>
            <person name="Jespersen J.S."/>
        </authorList>
    </citation>
    <scope>NUCLEOTIDE SEQUENCE</scope>
    <source>
        <tissue evidence="2">Brain</tissue>
    </source>
</reference>
<reference evidence="2" key="2">
    <citation type="submission" date="2016-06" db="EMBL/GenBank/DDBJ databases">
        <title>The genome of a short-lived fish provides insights into sex chromosome evolution and the genetic control of aging.</title>
        <authorList>
            <person name="Reichwald K."/>
            <person name="Felder M."/>
            <person name="Petzold A."/>
            <person name="Koch P."/>
            <person name="Groth M."/>
            <person name="Platzer M."/>
        </authorList>
    </citation>
    <scope>NUCLEOTIDE SEQUENCE</scope>
    <source>
        <tissue evidence="2">Brain</tissue>
    </source>
</reference>
<name>A0A1A8CV46_NOTKA</name>
<gene>
    <name evidence="2" type="primary">Nfu_g_1_003003</name>
</gene>
<evidence type="ECO:0000256" key="1">
    <source>
        <dbReference type="SAM" id="MobiDB-lite"/>
    </source>
</evidence>
<dbReference type="AlphaFoldDB" id="A0A1A8CV46"/>
<dbReference type="EMBL" id="HADZ01018630">
    <property type="protein sequence ID" value="SBP82571.1"/>
    <property type="molecule type" value="Transcribed_RNA"/>
</dbReference>